<reference evidence="7" key="1">
    <citation type="submission" date="2018-08" db="EMBL/GenBank/DDBJ databases">
        <authorList>
            <person name="Cornetti L."/>
        </authorList>
    </citation>
    <scope>NUCLEOTIDE SEQUENCE</scope>
    <source>
        <strain evidence="7">DE-FRO-2-1</strain>
    </source>
</reference>
<feature type="region of interest" description="Disordered" evidence="5">
    <location>
        <begin position="497"/>
        <end position="526"/>
    </location>
</feature>
<dbReference type="SUPFAM" id="SSF47676">
    <property type="entry name" value="Conserved domain common to transcription factors TFIIS, elongin A, CRSP70"/>
    <property type="match status" value="1"/>
</dbReference>
<feature type="compositionally biased region" description="Basic and acidic residues" evidence="5">
    <location>
        <begin position="180"/>
        <end position="190"/>
    </location>
</feature>
<dbReference type="InterPro" id="IPR051870">
    <property type="entry name" value="Elongin-A_domain"/>
</dbReference>
<dbReference type="PANTHER" id="PTHR15141">
    <property type="entry name" value="TRANSCRIPTION ELONGATION FACTOR B POLYPEPTIDE 3"/>
    <property type="match status" value="1"/>
</dbReference>
<feature type="compositionally biased region" description="Low complexity" evidence="5">
    <location>
        <begin position="497"/>
        <end position="515"/>
    </location>
</feature>
<dbReference type="InterPro" id="IPR010684">
    <property type="entry name" value="RNA_pol_II_trans_fac_SIII_A"/>
</dbReference>
<dbReference type="PANTHER" id="PTHR15141:SF76">
    <property type="entry name" value="TRANSCRIPTION ELONGATION FACTOR B POLYPEPTIDE 3"/>
    <property type="match status" value="1"/>
</dbReference>
<dbReference type="Gene3D" id="6.10.250.3180">
    <property type="match status" value="1"/>
</dbReference>
<name>A0A4Y7NKT4_9CRUS</name>
<feature type="compositionally biased region" description="Basic and acidic residues" evidence="5">
    <location>
        <begin position="143"/>
        <end position="165"/>
    </location>
</feature>
<protein>
    <submittedName>
        <fullName evidence="7">EOG090X0BTZ</fullName>
    </submittedName>
</protein>
<gene>
    <name evidence="7" type="primary">EOG090X0BTZ</name>
</gene>
<dbReference type="AlphaFoldDB" id="A0A4Y7NKT4"/>
<sequence>MSSINDDILHYQRKIEKYSTDTKVLMHCLNKLTRLPIGVQHLQATGIGRTINGMRKSEGSVGEEARALVSKWKEMVAAEDKSDSDGPAEEESHQEEVNSDQDNDKEAQNLDVKTKLKPKDSQRESKEETPSSSKSKSSSSKSKSSEKSSKSSKNSDKRKESKNKEGGSSSSSSKSRKRHHSEDDSPSHIDDDIETPTMSFEDALGSIESSSKKKKSKDKEKDKHKSDKKKSLPASSNSFPSSSSTSFLPEPSLPPPKRIEISPLDFGTSPDYKPQPRTMSYTGEAAISRHSTSEEALSVAMAQKGSRTKVFSGNRSSGLAYAPTLFDACIRVLQQNIDALEFTGGVPYELLRPVLERASARQLFELENHNPYLLEDTDELWKVLCQKKFRTAVREEMETWRDLYLRCHEELEARLKNLTNNHKQSIAKAIPVRTTKLAYVECVAKAPRGVSKSGQIKHGASAVLASMTNAKATGRPFEASMNHPSNGNSTVAEVVKMAPPSTSRSSSSSSNAPSAKKPKVAPLMQKTLKLMKNRFRR</sequence>
<dbReference type="SMART" id="SM00509">
    <property type="entry name" value="TFS2N"/>
    <property type="match status" value="1"/>
</dbReference>
<evidence type="ECO:0000256" key="5">
    <source>
        <dbReference type="SAM" id="MobiDB-lite"/>
    </source>
</evidence>
<feature type="compositionally biased region" description="Basic and acidic residues" evidence="5">
    <location>
        <begin position="76"/>
        <end position="129"/>
    </location>
</feature>
<comment type="subcellular location">
    <subcellularLocation>
        <location evidence="1 3">Nucleus</location>
    </subcellularLocation>
</comment>
<feature type="region of interest" description="Disordered" evidence="5">
    <location>
        <begin position="76"/>
        <end position="278"/>
    </location>
</feature>
<organism evidence="7">
    <name type="scientific">Moina brachiata</name>
    <dbReference type="NCBI Taxonomy" id="675436"/>
    <lineage>
        <taxon>Eukaryota</taxon>
        <taxon>Metazoa</taxon>
        <taxon>Ecdysozoa</taxon>
        <taxon>Arthropoda</taxon>
        <taxon>Crustacea</taxon>
        <taxon>Branchiopoda</taxon>
        <taxon>Diplostraca</taxon>
        <taxon>Cladocera</taxon>
        <taxon>Anomopoda</taxon>
        <taxon>Moinidae</taxon>
        <taxon>Moina</taxon>
    </lineage>
</organism>
<feature type="coiled-coil region" evidence="4">
    <location>
        <begin position="401"/>
        <end position="428"/>
    </location>
</feature>
<feature type="compositionally biased region" description="Low complexity" evidence="5">
    <location>
        <begin position="232"/>
        <end position="250"/>
    </location>
</feature>
<evidence type="ECO:0000256" key="3">
    <source>
        <dbReference type="PROSITE-ProRule" id="PRU00649"/>
    </source>
</evidence>
<evidence type="ECO:0000256" key="2">
    <source>
        <dbReference type="ARBA" id="ARBA00023242"/>
    </source>
</evidence>
<dbReference type="GO" id="GO:0070449">
    <property type="term" value="C:elongin complex"/>
    <property type="evidence" value="ECO:0007669"/>
    <property type="project" value="InterPro"/>
</dbReference>
<dbReference type="Gene3D" id="1.20.930.10">
    <property type="entry name" value="Conserved domain common to transcription factors TFIIS, elongin A, CRSP70"/>
    <property type="match status" value="1"/>
</dbReference>
<dbReference type="GO" id="GO:0006368">
    <property type="term" value="P:transcription elongation by RNA polymerase II"/>
    <property type="evidence" value="ECO:0007669"/>
    <property type="project" value="InterPro"/>
</dbReference>
<evidence type="ECO:0000313" key="7">
    <source>
        <dbReference type="EMBL" id="SVE93216.1"/>
    </source>
</evidence>
<evidence type="ECO:0000256" key="4">
    <source>
        <dbReference type="SAM" id="Coils"/>
    </source>
</evidence>
<dbReference type="PROSITE" id="PS51319">
    <property type="entry name" value="TFIIS_N"/>
    <property type="match status" value="1"/>
</dbReference>
<dbReference type="EMBL" id="LR023597">
    <property type="protein sequence ID" value="SVE93216.1"/>
    <property type="molecule type" value="mRNA"/>
</dbReference>
<feature type="compositionally biased region" description="Low complexity" evidence="5">
    <location>
        <begin position="130"/>
        <end position="142"/>
    </location>
</feature>
<evidence type="ECO:0000259" key="6">
    <source>
        <dbReference type="PROSITE" id="PS51319"/>
    </source>
</evidence>
<accession>A0A4Y7NKT4</accession>
<dbReference type="InterPro" id="IPR003617">
    <property type="entry name" value="TFIIS/CRSP70_N_sub"/>
</dbReference>
<dbReference type="InterPro" id="IPR035441">
    <property type="entry name" value="TFIIS/LEDGF_dom_sf"/>
</dbReference>
<keyword evidence="4" id="KW-0175">Coiled coil</keyword>
<dbReference type="InterPro" id="IPR017923">
    <property type="entry name" value="TFIIS_N"/>
</dbReference>
<feature type="domain" description="TFIIS N-terminal" evidence="6">
    <location>
        <begin position="6"/>
        <end position="79"/>
    </location>
</feature>
<dbReference type="Pfam" id="PF06881">
    <property type="entry name" value="Elongin_A"/>
    <property type="match status" value="1"/>
</dbReference>
<keyword evidence="2 3" id="KW-0539">Nucleus</keyword>
<proteinExistence type="evidence at transcript level"/>
<dbReference type="Pfam" id="PF08711">
    <property type="entry name" value="Med26"/>
    <property type="match status" value="1"/>
</dbReference>
<evidence type="ECO:0000256" key="1">
    <source>
        <dbReference type="ARBA" id="ARBA00004123"/>
    </source>
</evidence>